<proteinExistence type="predicted"/>
<organism evidence="1 2">
    <name type="scientific">Candidatus Epulonipiscium fishelsonii</name>
    <dbReference type="NCBI Taxonomy" id="77094"/>
    <lineage>
        <taxon>Bacteria</taxon>
        <taxon>Bacillati</taxon>
        <taxon>Bacillota</taxon>
        <taxon>Clostridia</taxon>
        <taxon>Lachnospirales</taxon>
        <taxon>Lachnospiraceae</taxon>
        <taxon>Candidatus Epulonipiscium</taxon>
    </lineage>
</organism>
<accession>A0ACC8XGW9</accession>
<dbReference type="EMBL" id="LJDB01000001">
    <property type="protein sequence ID" value="ONI42994.1"/>
    <property type="molecule type" value="Genomic_DNA"/>
</dbReference>
<evidence type="ECO:0000313" key="2">
    <source>
        <dbReference type="Proteomes" id="UP000188605"/>
    </source>
</evidence>
<dbReference type="Proteomes" id="UP000188605">
    <property type="component" value="Unassembled WGS sequence"/>
</dbReference>
<comment type="caution">
    <text evidence="1">The sequence shown here is derived from an EMBL/GenBank/DDBJ whole genome shotgun (WGS) entry which is preliminary data.</text>
</comment>
<gene>
    <name evidence="1" type="ORF">AN396_00085</name>
</gene>
<evidence type="ECO:0000313" key="1">
    <source>
        <dbReference type="EMBL" id="ONI42994.1"/>
    </source>
</evidence>
<sequence>MNIENFLNLEAKYDLLNIEYKGFKYWQYIRFTLYSHLKIMENQLEKNEVVEYSKYNPLRYKSLIKNIKKIPWLNEINNDILFIPSIPANSKNRESFITPLYKEIQKSHIVLEQNPLLFINLFENTITGVDLWIVNKSLQLLLLTKIKNEFKKITYRIAKLIRKELDIKIDINYLSELISRSYLIWKIGSKYYKYLLKRINPKVIIEVCYYSYTNMIINEVSKELNIPTIELQHGVMGPDHISYNFKIKSRYGTFPDNIFTFSKYWNDTTRFPIENVKEIGFPFLENQVNYYTKNNNSKRNKKVILFISQWAYSNQLSNLAIDLYEYLKKINNTNYRIIYRLHPGDDLHSSKLKKLLSYKSKIEISKPTKPIYEDLNKSSVQISVNSTAVYEGFAFELITLIYNISDSKNMQDLIDLGYATYINSSEQIIENISKNNDRKKIKTENFWKKNALNNMIKEIDAIIDMELLS</sequence>
<keyword evidence="2" id="KW-1185">Reference proteome</keyword>
<reference evidence="1" key="1">
    <citation type="submission" date="2016-08" db="EMBL/GenBank/DDBJ databases">
        <authorList>
            <person name="Ngugi D.K."/>
            <person name="Miyake S."/>
            <person name="Stingl U."/>
        </authorList>
    </citation>
    <scope>NUCLEOTIDE SEQUENCE</scope>
    <source>
        <strain evidence="1">SCG-B11WGA-EpuloA1</strain>
    </source>
</reference>
<protein>
    <submittedName>
        <fullName evidence="1">Uncharacterized protein</fullName>
    </submittedName>
</protein>
<name>A0ACC8XGW9_9FIRM</name>